<keyword evidence="3" id="KW-1185">Reference proteome</keyword>
<evidence type="ECO:0000313" key="2">
    <source>
        <dbReference type="EMBL" id="MCA2016821.1"/>
    </source>
</evidence>
<dbReference type="RefSeq" id="WP_225250723.1">
    <property type="nucleotide sequence ID" value="NZ_JAIWIU010000071.1"/>
</dbReference>
<evidence type="ECO:0000313" key="3">
    <source>
        <dbReference type="Proteomes" id="UP001199044"/>
    </source>
</evidence>
<feature type="transmembrane region" description="Helical" evidence="1">
    <location>
        <begin position="28"/>
        <end position="46"/>
    </location>
</feature>
<keyword evidence="1" id="KW-1133">Transmembrane helix</keyword>
<name>A0ABS7YPL4_9VIBR</name>
<comment type="caution">
    <text evidence="2">The sequence shown here is derived from an EMBL/GenBank/DDBJ whole genome shotgun (WGS) entry which is preliminary data.</text>
</comment>
<organism evidence="2 3">
    <name type="scientific">Vibrio tritonius</name>
    <dbReference type="NCBI Taxonomy" id="1435069"/>
    <lineage>
        <taxon>Bacteria</taxon>
        <taxon>Pseudomonadati</taxon>
        <taxon>Pseudomonadota</taxon>
        <taxon>Gammaproteobacteria</taxon>
        <taxon>Vibrionales</taxon>
        <taxon>Vibrionaceae</taxon>
        <taxon>Vibrio</taxon>
    </lineage>
</organism>
<evidence type="ECO:0008006" key="4">
    <source>
        <dbReference type="Google" id="ProtNLM"/>
    </source>
</evidence>
<accession>A0ABS7YPL4</accession>
<dbReference type="EMBL" id="JAIWIU010000071">
    <property type="protein sequence ID" value="MCA2016821.1"/>
    <property type="molecule type" value="Genomic_DNA"/>
</dbReference>
<evidence type="ECO:0000256" key="1">
    <source>
        <dbReference type="SAM" id="Phobius"/>
    </source>
</evidence>
<keyword evidence="1" id="KW-0812">Transmembrane</keyword>
<protein>
    <recommendedName>
        <fullName evidence="4">O-succinylbenzoic acid--CoA ligase</fullName>
    </recommendedName>
</protein>
<sequence>MLAKILLILTIVLQLSVAIAEQGWIRSAAEFSAFLLVIVLAILIQAKRGESTTSPTMNTIL</sequence>
<dbReference type="Proteomes" id="UP001199044">
    <property type="component" value="Unassembled WGS sequence"/>
</dbReference>
<reference evidence="3" key="1">
    <citation type="submission" date="2023-07" db="EMBL/GenBank/DDBJ databases">
        <title>Molecular identification of indigenous halophilic bacteria isolated from red sea cost, biodegradation of synthetic dyes and assessment of degraded metabolite toxicity.</title>
        <authorList>
            <person name="Chaieb K."/>
            <person name="Altayb H.N."/>
        </authorList>
    </citation>
    <scope>NUCLEOTIDE SEQUENCE [LARGE SCALE GENOMIC DNA]</scope>
    <source>
        <strain evidence="3">K20</strain>
    </source>
</reference>
<gene>
    <name evidence="2" type="ORF">LDJ79_11915</name>
</gene>
<proteinExistence type="predicted"/>
<keyword evidence="1" id="KW-0472">Membrane</keyword>